<feature type="binding site" evidence="7">
    <location>
        <begin position="85"/>
        <end position="87"/>
    </location>
    <ligand>
        <name>FMN</name>
        <dbReference type="ChEBI" id="CHEBI:58210"/>
    </ligand>
</feature>
<keyword evidence="3 7" id="KW-0288">FMN</keyword>
<gene>
    <name evidence="9" type="ORF">RU08_15665</name>
</gene>
<feature type="binding site" evidence="7">
    <location>
        <position position="32"/>
    </location>
    <ligand>
        <name>glyoxylate</name>
        <dbReference type="ChEBI" id="CHEBI:36655"/>
    </ligand>
</feature>
<feature type="binding site" evidence="7">
    <location>
        <position position="260"/>
    </location>
    <ligand>
        <name>glyoxylate</name>
        <dbReference type="ChEBI" id="CHEBI:36655"/>
    </ligand>
</feature>
<comment type="caution">
    <text evidence="9">The sequence shown here is derived from an EMBL/GenBank/DDBJ whole genome shotgun (WGS) entry which is preliminary data.</text>
</comment>
<name>A0A0D0KGL2_9PSED</name>
<dbReference type="Gene3D" id="3.20.20.70">
    <property type="entry name" value="Aldolase class I"/>
    <property type="match status" value="1"/>
</dbReference>
<dbReference type="OrthoDB" id="9770452at2"/>
<dbReference type="InterPro" id="IPR012133">
    <property type="entry name" value="Alpha-hydoxy_acid_DH_FMN"/>
</dbReference>
<dbReference type="PANTHER" id="PTHR10578">
    <property type="entry name" value="S -2-HYDROXY-ACID OXIDASE-RELATED"/>
    <property type="match status" value="1"/>
</dbReference>
<dbReference type="Proteomes" id="UP000032068">
    <property type="component" value="Unassembled WGS sequence"/>
</dbReference>
<proteinExistence type="inferred from homology"/>
<feature type="binding site" evidence="7">
    <location>
        <begin position="316"/>
        <end position="317"/>
    </location>
    <ligand>
        <name>FMN</name>
        <dbReference type="ChEBI" id="CHEBI:58210"/>
    </ligand>
</feature>
<comment type="similarity">
    <text evidence="5">Belongs to the FMN-dependent alpha-hydroxy acid dehydrogenase family.</text>
</comment>
<feature type="binding site" evidence="7">
    <location>
        <position position="163"/>
    </location>
    <ligand>
        <name>FMN</name>
        <dbReference type="ChEBI" id="CHEBI:58210"/>
    </ligand>
</feature>
<dbReference type="PIRSF" id="PIRSF000138">
    <property type="entry name" value="Al-hdrx_acd_dh"/>
    <property type="match status" value="1"/>
</dbReference>
<evidence type="ECO:0000256" key="5">
    <source>
        <dbReference type="ARBA" id="ARBA00024042"/>
    </source>
</evidence>
<evidence type="ECO:0000313" key="9">
    <source>
        <dbReference type="EMBL" id="KIP98444.1"/>
    </source>
</evidence>
<feature type="binding site" evidence="7">
    <location>
        <position position="238"/>
    </location>
    <ligand>
        <name>FMN</name>
        <dbReference type="ChEBI" id="CHEBI:58210"/>
    </ligand>
</feature>
<dbReference type="PANTHER" id="PTHR10578:SF107">
    <property type="entry name" value="2-HYDROXYACID OXIDASE 1"/>
    <property type="match status" value="1"/>
</dbReference>
<evidence type="ECO:0000256" key="3">
    <source>
        <dbReference type="ARBA" id="ARBA00022643"/>
    </source>
</evidence>
<evidence type="ECO:0000256" key="2">
    <source>
        <dbReference type="ARBA" id="ARBA00022630"/>
    </source>
</evidence>
<feature type="binding site" evidence="7">
    <location>
        <position position="265"/>
    </location>
    <ligand>
        <name>glyoxylate</name>
        <dbReference type="ChEBI" id="CHEBI:36655"/>
    </ligand>
</feature>
<comment type="cofactor">
    <cofactor evidence="1">
        <name>FMN</name>
        <dbReference type="ChEBI" id="CHEBI:58210"/>
    </cofactor>
</comment>
<feature type="binding site" evidence="7">
    <location>
        <position position="262"/>
    </location>
    <ligand>
        <name>glyoxylate</name>
        <dbReference type="ChEBI" id="CHEBI:36655"/>
    </ligand>
</feature>
<dbReference type="SUPFAM" id="SSF51395">
    <property type="entry name" value="FMN-linked oxidoreductases"/>
    <property type="match status" value="1"/>
</dbReference>
<dbReference type="InterPro" id="IPR013785">
    <property type="entry name" value="Aldolase_TIM"/>
</dbReference>
<dbReference type="GO" id="GO:0010181">
    <property type="term" value="F:FMN binding"/>
    <property type="evidence" value="ECO:0007669"/>
    <property type="project" value="InterPro"/>
</dbReference>
<dbReference type="PROSITE" id="PS51349">
    <property type="entry name" value="FMN_HYDROXY_ACID_DH_2"/>
    <property type="match status" value="1"/>
</dbReference>
<evidence type="ECO:0000256" key="7">
    <source>
        <dbReference type="PIRSR" id="PIRSR000138-2"/>
    </source>
</evidence>
<feature type="domain" description="FMN hydroxy acid dehydrogenase" evidence="8">
    <location>
        <begin position="6"/>
        <end position="364"/>
    </location>
</feature>
<evidence type="ECO:0000313" key="10">
    <source>
        <dbReference type="Proteomes" id="UP000032068"/>
    </source>
</evidence>
<evidence type="ECO:0000256" key="1">
    <source>
        <dbReference type="ARBA" id="ARBA00001917"/>
    </source>
</evidence>
<feature type="binding site" evidence="7">
    <location>
        <position position="114"/>
    </location>
    <ligand>
        <name>FMN</name>
        <dbReference type="ChEBI" id="CHEBI:58210"/>
    </ligand>
</feature>
<feature type="binding site" evidence="7">
    <location>
        <begin position="293"/>
        <end position="297"/>
    </location>
    <ligand>
        <name>FMN</name>
        <dbReference type="ChEBI" id="CHEBI:58210"/>
    </ligand>
</feature>
<keyword evidence="4" id="KW-0560">Oxidoreductase</keyword>
<dbReference type="Pfam" id="PF01070">
    <property type="entry name" value="FMN_dh"/>
    <property type="match status" value="1"/>
</dbReference>
<evidence type="ECO:0000256" key="4">
    <source>
        <dbReference type="ARBA" id="ARBA00023002"/>
    </source>
</evidence>
<dbReference type="FunFam" id="3.20.20.70:FF:000029">
    <property type="entry name" value="L-lactate dehydrogenase"/>
    <property type="match status" value="1"/>
</dbReference>
<protein>
    <submittedName>
        <fullName evidence="9">Glycolate oxidase</fullName>
    </submittedName>
</protein>
<dbReference type="AlphaFoldDB" id="A0A0D0KGL2"/>
<reference evidence="9 10" key="1">
    <citation type="submission" date="2014-12" db="EMBL/GenBank/DDBJ databases">
        <title>16Stimator: statistical estimation of ribosomal gene copy numbers from draft genome assemblies.</title>
        <authorList>
            <person name="Perisin M.A."/>
            <person name="Vetter M."/>
            <person name="Gilbert J.A."/>
            <person name="Bergelson J."/>
        </authorList>
    </citation>
    <scope>NUCLEOTIDE SEQUENCE [LARGE SCALE GENOMIC DNA]</scope>
    <source>
        <strain evidence="9 10">MEJ086</strain>
    </source>
</reference>
<feature type="binding site" evidence="7">
    <location>
        <position position="137"/>
    </location>
    <ligand>
        <name>glyoxylate</name>
        <dbReference type="ChEBI" id="CHEBI:36655"/>
    </ligand>
</feature>
<organism evidence="9 10">
    <name type="scientific">Pseudomonas fulva</name>
    <dbReference type="NCBI Taxonomy" id="47880"/>
    <lineage>
        <taxon>Bacteria</taxon>
        <taxon>Pseudomonadati</taxon>
        <taxon>Pseudomonadota</taxon>
        <taxon>Gammaproteobacteria</taxon>
        <taxon>Pseudomonadales</taxon>
        <taxon>Pseudomonadaceae</taxon>
        <taxon>Pseudomonas</taxon>
    </lineage>
</organism>
<dbReference type="RefSeq" id="WP_042554764.1">
    <property type="nucleotide sequence ID" value="NZ_JXQW01000041.1"/>
</dbReference>
<feature type="binding site" evidence="7">
    <location>
        <position position="135"/>
    </location>
    <ligand>
        <name>FMN</name>
        <dbReference type="ChEBI" id="CHEBI:58210"/>
    </ligand>
</feature>
<dbReference type="CDD" id="cd02809">
    <property type="entry name" value="alpha_hydroxyacid_oxid_FMN"/>
    <property type="match status" value="1"/>
</dbReference>
<dbReference type="InterPro" id="IPR037396">
    <property type="entry name" value="FMN_HAD"/>
</dbReference>
<dbReference type="InterPro" id="IPR000262">
    <property type="entry name" value="FMN-dep_DH"/>
</dbReference>
<accession>A0A0D0KGL2</accession>
<keyword evidence="2 7" id="KW-0285">Flavoprotein</keyword>
<dbReference type="GO" id="GO:0016614">
    <property type="term" value="F:oxidoreductase activity, acting on CH-OH group of donors"/>
    <property type="evidence" value="ECO:0007669"/>
    <property type="project" value="UniProtKB-ARBA"/>
</dbReference>
<feature type="active site" description="Proton acceptor" evidence="6">
    <location>
        <position position="262"/>
    </location>
</feature>
<evidence type="ECO:0000259" key="8">
    <source>
        <dbReference type="PROSITE" id="PS51349"/>
    </source>
</evidence>
<evidence type="ECO:0000256" key="6">
    <source>
        <dbReference type="PIRSR" id="PIRSR000138-1"/>
    </source>
</evidence>
<dbReference type="EMBL" id="JXQW01000041">
    <property type="protein sequence ID" value="KIP98444.1"/>
    <property type="molecule type" value="Genomic_DNA"/>
</dbReference>
<feature type="binding site" evidence="7">
    <location>
        <position position="172"/>
    </location>
    <ligand>
        <name>glyoxylate</name>
        <dbReference type="ChEBI" id="CHEBI:36655"/>
    </ligand>
</feature>
<sequence length="364" mass="38519">MEIVQQIPPGIASVSDYRAIAQTRMSEQAWAYIDGGVADELTLQANVAAFQHLRLRSRVLRDLSGGHTRRQLFGVTHDFPILLAPVAYQKLAHPAGELATVMAASALQAGMIVSTQASTSLEAIAAAASNPLWFQLYIQPDRAFTEALVRRAEAAGYRALVLTVDAPVNGVRNREQRAGFVLPEGVQAVNLQGMRTPVIKPAPDNGALLLGGSLLAAAPTWADIRWLRSITRLPLLLKGVTEVDDANEALAQGVDGLIVSNHGGRTLDGMAASLDCLEPIADALQGRMPLLFDGGIRRGSDILKALALGADAVLIGRPYLYGLAAAGAAGVAHVIQLLRAELEVAMALTGCRDLAAIDKQVLAR</sequence>